<protein>
    <submittedName>
        <fullName evidence="1">Uncharacterized protein DUF4286</fullName>
    </submittedName>
</protein>
<accession>A0A562L1W0</accession>
<sequence>MSQATIPGQIVYEVNVEVDVALAQAYRGWMDTYVREMVSLPGFLGAHIHNVLVPAPPAGMHAMCVQFVLRDTASLDLYLREHAMRFRVSSHQHFGDRARITRRVMRYTNSLTPDP</sequence>
<dbReference type="RefSeq" id="WP_144899709.1">
    <property type="nucleotide sequence ID" value="NZ_VLKN01000005.1"/>
</dbReference>
<gene>
    <name evidence="1" type="ORF">IP90_02209</name>
</gene>
<dbReference type="Pfam" id="PF14114">
    <property type="entry name" value="DUF4286"/>
    <property type="match status" value="1"/>
</dbReference>
<keyword evidence="2" id="KW-1185">Reference proteome</keyword>
<proteinExistence type="predicted"/>
<organism evidence="1 2">
    <name type="scientific">Luteimonas cucumeris</name>
    <dbReference type="NCBI Taxonomy" id="985012"/>
    <lineage>
        <taxon>Bacteria</taxon>
        <taxon>Pseudomonadati</taxon>
        <taxon>Pseudomonadota</taxon>
        <taxon>Gammaproteobacteria</taxon>
        <taxon>Lysobacterales</taxon>
        <taxon>Lysobacteraceae</taxon>
        <taxon>Luteimonas</taxon>
    </lineage>
</organism>
<dbReference type="OrthoDB" id="34442at2"/>
<name>A0A562L1W0_9GAMM</name>
<comment type="caution">
    <text evidence="1">The sequence shown here is derived from an EMBL/GenBank/DDBJ whole genome shotgun (WGS) entry which is preliminary data.</text>
</comment>
<dbReference type="InterPro" id="IPR025563">
    <property type="entry name" value="DUF4286"/>
</dbReference>
<dbReference type="AlphaFoldDB" id="A0A562L1W0"/>
<evidence type="ECO:0000313" key="1">
    <source>
        <dbReference type="EMBL" id="TWI01650.1"/>
    </source>
</evidence>
<reference evidence="1 2" key="1">
    <citation type="journal article" date="2015" name="Stand. Genomic Sci.">
        <title>Genomic Encyclopedia of Bacterial and Archaeal Type Strains, Phase III: the genomes of soil and plant-associated and newly described type strains.</title>
        <authorList>
            <person name="Whitman W.B."/>
            <person name="Woyke T."/>
            <person name="Klenk H.P."/>
            <person name="Zhou Y."/>
            <person name="Lilburn T.G."/>
            <person name="Beck B.J."/>
            <person name="De Vos P."/>
            <person name="Vandamme P."/>
            <person name="Eisen J.A."/>
            <person name="Garrity G."/>
            <person name="Hugenholtz P."/>
            <person name="Kyrpides N.C."/>
        </authorList>
    </citation>
    <scope>NUCLEOTIDE SEQUENCE [LARGE SCALE GENOMIC DNA]</scope>
    <source>
        <strain evidence="1 2">CGMCC 1.10821</strain>
    </source>
</reference>
<evidence type="ECO:0000313" key="2">
    <source>
        <dbReference type="Proteomes" id="UP000315167"/>
    </source>
</evidence>
<dbReference type="EMBL" id="VLKN01000005">
    <property type="protein sequence ID" value="TWI01650.1"/>
    <property type="molecule type" value="Genomic_DNA"/>
</dbReference>
<dbReference type="Proteomes" id="UP000315167">
    <property type="component" value="Unassembled WGS sequence"/>
</dbReference>